<comment type="caution">
    <text evidence="2">The sequence shown here is derived from an EMBL/GenBank/DDBJ whole genome shotgun (WGS) entry which is preliminary data.</text>
</comment>
<reference evidence="2 3" key="1">
    <citation type="submission" date="2023-05" db="EMBL/GenBank/DDBJ databases">
        <title>B98-5 Cell Line De Novo Hybrid Assembly: An Optical Mapping Approach.</title>
        <authorList>
            <person name="Kananen K."/>
            <person name="Auerbach J.A."/>
            <person name="Kautto E."/>
            <person name="Blachly J.S."/>
        </authorList>
    </citation>
    <scope>NUCLEOTIDE SEQUENCE [LARGE SCALE GENOMIC DNA]</scope>
    <source>
        <strain evidence="2">B95-8</strain>
        <tissue evidence="2">Cell line</tissue>
    </source>
</reference>
<evidence type="ECO:0000313" key="2">
    <source>
        <dbReference type="EMBL" id="KAK2086312.1"/>
    </source>
</evidence>
<organism evidence="2 3">
    <name type="scientific">Saguinus oedipus</name>
    <name type="common">Cotton-top tamarin</name>
    <name type="synonym">Oedipomidas oedipus</name>
    <dbReference type="NCBI Taxonomy" id="9490"/>
    <lineage>
        <taxon>Eukaryota</taxon>
        <taxon>Metazoa</taxon>
        <taxon>Chordata</taxon>
        <taxon>Craniata</taxon>
        <taxon>Vertebrata</taxon>
        <taxon>Euteleostomi</taxon>
        <taxon>Mammalia</taxon>
        <taxon>Eutheria</taxon>
        <taxon>Euarchontoglires</taxon>
        <taxon>Primates</taxon>
        <taxon>Haplorrhini</taxon>
        <taxon>Platyrrhini</taxon>
        <taxon>Cebidae</taxon>
        <taxon>Callitrichinae</taxon>
        <taxon>Saguinus</taxon>
    </lineage>
</organism>
<sequence length="119" mass="12058">MVAACAHRGACSRGFEPGVAPKEGIGSRGPSPSPGAPGRIECAPPGPLLSPRPLRPRPDSLSAAGLHPPGLCHKLRTEASCLPGCAEPQSLLPSIYHHVSGFKPVLPPGRPAPSAEPGT</sequence>
<accession>A0ABQ9TNG1</accession>
<name>A0ABQ9TNG1_SAGOE</name>
<keyword evidence="3" id="KW-1185">Reference proteome</keyword>
<dbReference type="Proteomes" id="UP001266305">
    <property type="component" value="Unassembled WGS sequence"/>
</dbReference>
<feature type="region of interest" description="Disordered" evidence="1">
    <location>
        <begin position="1"/>
        <end position="69"/>
    </location>
</feature>
<dbReference type="EMBL" id="JASSZA010000020">
    <property type="protein sequence ID" value="KAK2086312.1"/>
    <property type="molecule type" value="Genomic_DNA"/>
</dbReference>
<evidence type="ECO:0000256" key="1">
    <source>
        <dbReference type="SAM" id="MobiDB-lite"/>
    </source>
</evidence>
<proteinExistence type="predicted"/>
<gene>
    <name evidence="2" type="ORF">P7K49_035737</name>
</gene>
<protein>
    <submittedName>
        <fullName evidence="2">Uncharacterized protein</fullName>
    </submittedName>
</protein>
<evidence type="ECO:0000313" key="3">
    <source>
        <dbReference type="Proteomes" id="UP001266305"/>
    </source>
</evidence>